<proteinExistence type="predicted"/>
<evidence type="ECO:0000313" key="1">
    <source>
        <dbReference type="EMBL" id="WDF67043.1"/>
    </source>
</evidence>
<name>A0ABY7WCX1_9SPHI</name>
<reference evidence="1 2" key="1">
    <citation type="submission" date="2023-02" db="EMBL/GenBank/DDBJ databases">
        <title>Genome sequence of Sphingobacterium sp. KACC 22765.</title>
        <authorList>
            <person name="Kim S."/>
            <person name="Heo J."/>
            <person name="Kwon S.-W."/>
        </authorList>
    </citation>
    <scope>NUCLEOTIDE SEQUENCE [LARGE SCALE GENOMIC DNA]</scope>
    <source>
        <strain evidence="1 2">KACC 22765</strain>
    </source>
</reference>
<evidence type="ECO:0000313" key="2">
    <source>
        <dbReference type="Proteomes" id="UP001221558"/>
    </source>
</evidence>
<gene>
    <name evidence="1" type="ORF">PQ465_12075</name>
</gene>
<dbReference type="InterPro" id="IPR018534">
    <property type="entry name" value="Tet_reg_excision_RteC"/>
</dbReference>
<dbReference type="RefSeq" id="WP_274265779.1">
    <property type="nucleotide sequence ID" value="NZ_CP117880.1"/>
</dbReference>
<accession>A0ABY7WCX1</accession>
<sequence length="293" mass="34772">MRDQKIQQIYQQMIIDVALINEQMDTSTLSLEKSLGCTVDALEKVRQMIESDGFKDDDEEIYFFKHIKPKFQSWYVYTKELHYLIVATPSGPTEILKQYYMNEINIIHRYFSRYAFAYQYYLSSESAKDSEYFLRRRITAFPQGNEYLHFRKNNFSTEMDYLFAKFMGLEMLADYINSKLKIMTIELEDAIVERISGNRARSWIGDKVELVELAYGFFYSKRINGGDIEISEIIQWLETSFNIDLSQAYRIFTDIKRRKRTSFTKFLDEMGECVRSQITSSFMKKSSAIKRVL</sequence>
<organism evidence="1 2">
    <name type="scientific">Sphingobacterium oryzagri</name>
    <dbReference type="NCBI Taxonomy" id="3025669"/>
    <lineage>
        <taxon>Bacteria</taxon>
        <taxon>Pseudomonadati</taxon>
        <taxon>Bacteroidota</taxon>
        <taxon>Sphingobacteriia</taxon>
        <taxon>Sphingobacteriales</taxon>
        <taxon>Sphingobacteriaceae</taxon>
        <taxon>Sphingobacterium</taxon>
    </lineage>
</organism>
<keyword evidence="2" id="KW-1185">Reference proteome</keyword>
<protein>
    <submittedName>
        <fullName evidence="1">RteC domain-containing protein</fullName>
    </submittedName>
</protein>
<dbReference type="Pfam" id="PF09357">
    <property type="entry name" value="RteC"/>
    <property type="match status" value="1"/>
</dbReference>
<dbReference type="Proteomes" id="UP001221558">
    <property type="component" value="Chromosome"/>
</dbReference>
<dbReference type="EMBL" id="CP117880">
    <property type="protein sequence ID" value="WDF67043.1"/>
    <property type="molecule type" value="Genomic_DNA"/>
</dbReference>